<evidence type="ECO:0000259" key="1">
    <source>
        <dbReference type="PROSITE" id="PS51677"/>
    </source>
</evidence>
<dbReference type="Proteomes" id="UP000218615">
    <property type="component" value="Unassembled WGS sequence"/>
</dbReference>
<dbReference type="SUPFAM" id="SSF88713">
    <property type="entry name" value="Glycoside hydrolase/deacetylase"/>
    <property type="match status" value="1"/>
</dbReference>
<name>A0A284VRD9_9EURY</name>
<evidence type="ECO:0000313" key="3">
    <source>
        <dbReference type="Proteomes" id="UP000218615"/>
    </source>
</evidence>
<accession>A0A284VRD9</accession>
<gene>
    <name evidence="2" type="ORF">MNV_50105</name>
</gene>
<protein>
    <submittedName>
        <fullName evidence="2">Polysaccharide deacetylase</fullName>
    </submittedName>
</protein>
<dbReference type="GO" id="GO:0016810">
    <property type="term" value="F:hydrolase activity, acting on carbon-nitrogen (but not peptide) bonds"/>
    <property type="evidence" value="ECO:0007669"/>
    <property type="project" value="InterPro"/>
</dbReference>
<dbReference type="CDD" id="cd10941">
    <property type="entry name" value="CE4_PuuE_HpPgdA_like_2"/>
    <property type="match status" value="1"/>
</dbReference>
<dbReference type="EMBL" id="FZMP01000196">
    <property type="protein sequence ID" value="SNQ61846.1"/>
    <property type="molecule type" value="Genomic_DNA"/>
</dbReference>
<dbReference type="PROSITE" id="PS51677">
    <property type="entry name" value="NODB"/>
    <property type="match status" value="1"/>
</dbReference>
<dbReference type="InterPro" id="IPR011330">
    <property type="entry name" value="Glyco_hydro/deAcase_b/a-brl"/>
</dbReference>
<dbReference type="Pfam" id="PF01522">
    <property type="entry name" value="Polysacc_deac_1"/>
    <property type="match status" value="1"/>
</dbReference>
<dbReference type="GO" id="GO:0005975">
    <property type="term" value="P:carbohydrate metabolic process"/>
    <property type="evidence" value="ECO:0007669"/>
    <property type="project" value="InterPro"/>
</dbReference>
<dbReference type="PANTHER" id="PTHR47561">
    <property type="entry name" value="POLYSACCHARIDE DEACETYLASE FAMILY PROTEIN (AFU_ORTHOLOGUE AFUA_6G05030)"/>
    <property type="match status" value="1"/>
</dbReference>
<sequence length="241" mass="27230">MMRTVTLTIDVEPDCPPYLGTYRGIESGLPALFEVLEKYDVKATFFITGDVASKYPQDVAKIAGRHEIGCHGYSHTRFDRMAFEEAADEIEKSTAVLRSLAGRIISFRAPNLIFPERFLGLLKNNGYLIDSSLAKYKIGHLYRIHASDKDDDLNNGLLRVPVSATSSMLRLPLGSGILRRLDSPVILFFHPWEFVDMSGEPVRWDCKINTGSRALERLGSLIGFFKNNNYRFCTISDFLRL</sequence>
<dbReference type="AlphaFoldDB" id="A0A284VRD9"/>
<reference evidence="3" key="1">
    <citation type="submission" date="2017-06" db="EMBL/GenBank/DDBJ databases">
        <authorList>
            <person name="Cremers G."/>
        </authorList>
    </citation>
    <scope>NUCLEOTIDE SEQUENCE [LARGE SCALE GENOMIC DNA]</scope>
</reference>
<dbReference type="InterPro" id="IPR002509">
    <property type="entry name" value="NODB_dom"/>
</dbReference>
<dbReference type="Gene3D" id="3.20.20.370">
    <property type="entry name" value="Glycoside hydrolase/deacetylase"/>
    <property type="match status" value="1"/>
</dbReference>
<dbReference type="PANTHER" id="PTHR47561:SF1">
    <property type="entry name" value="POLYSACCHARIDE DEACETYLASE FAMILY PROTEIN (AFU_ORTHOLOGUE AFUA_6G05030)"/>
    <property type="match status" value="1"/>
</dbReference>
<feature type="domain" description="NodB homology" evidence="1">
    <location>
        <begin position="3"/>
        <end position="233"/>
    </location>
</feature>
<proteinExistence type="predicted"/>
<dbReference type="InterPro" id="IPR045235">
    <property type="entry name" value="PuuE_HpPgdA-like"/>
</dbReference>
<evidence type="ECO:0000313" key="2">
    <source>
        <dbReference type="EMBL" id="SNQ61846.1"/>
    </source>
</evidence>
<organism evidence="2 3">
    <name type="scientific">Candidatus Methanoperedens nitratireducens</name>
    <dbReference type="NCBI Taxonomy" id="1392998"/>
    <lineage>
        <taxon>Archaea</taxon>
        <taxon>Methanobacteriati</taxon>
        <taxon>Methanobacteriota</taxon>
        <taxon>Stenosarchaea group</taxon>
        <taxon>Methanomicrobia</taxon>
        <taxon>Methanosarcinales</taxon>
        <taxon>ANME-2 cluster</taxon>
        <taxon>Candidatus Methanoperedentaceae</taxon>
        <taxon>Candidatus Methanoperedens</taxon>
    </lineage>
</organism>
<dbReference type="RefSeq" id="WP_257000066.1">
    <property type="nucleotide sequence ID" value="NZ_FZMP01000196.1"/>
</dbReference>
<keyword evidence="3" id="KW-1185">Reference proteome</keyword>